<dbReference type="InterPro" id="IPR029016">
    <property type="entry name" value="GAF-like_dom_sf"/>
</dbReference>
<gene>
    <name evidence="2" type="ORF">Y5S_02090</name>
</gene>
<name>A0A095SK71_9GAMM</name>
<feature type="domain" description="GAF" evidence="1">
    <location>
        <begin position="3"/>
        <end position="145"/>
    </location>
</feature>
<comment type="caution">
    <text evidence="2">The sequence shown here is derived from an EMBL/GenBank/DDBJ whole genome shotgun (WGS) entry which is preliminary data.</text>
</comment>
<dbReference type="Gene3D" id="3.30.450.40">
    <property type="match status" value="1"/>
</dbReference>
<dbReference type="PATRIC" id="fig|1177154.3.peg.2127"/>
<dbReference type="STRING" id="1177154.Y5S_02090"/>
<evidence type="ECO:0000313" key="2">
    <source>
        <dbReference type="EMBL" id="KGD64724.1"/>
    </source>
</evidence>
<dbReference type="eggNOG" id="COG3605">
    <property type="taxonomic scope" value="Bacteria"/>
</dbReference>
<dbReference type="RefSeq" id="WP_081939730.1">
    <property type="nucleotide sequence ID" value="NZ_ARXV01000007.1"/>
</dbReference>
<protein>
    <submittedName>
        <fullName evidence="2">Protein PtsP</fullName>
    </submittedName>
</protein>
<dbReference type="Proteomes" id="UP000029444">
    <property type="component" value="Unassembled WGS sequence"/>
</dbReference>
<evidence type="ECO:0000313" key="3">
    <source>
        <dbReference type="Proteomes" id="UP000029444"/>
    </source>
</evidence>
<sequence>MPLPPDFMHARVDSVRSRLNVQVCSLYQADVVSQTLQIVATSGLNQSVLGASLAFSQGLTGKVARSRAPVVARDIQAHEDYFHIAGSDEERFQSYLGIPLEYDSVLYGVLVVQTEAKKTFFLKDIRELHSAGRDLLDALKLSVRQVG</sequence>
<dbReference type="Pfam" id="PF13185">
    <property type="entry name" value="GAF_2"/>
    <property type="match status" value="1"/>
</dbReference>
<reference evidence="2 3" key="1">
    <citation type="submission" date="2012-09" db="EMBL/GenBank/DDBJ databases">
        <title>Genome Sequence of alkane-degrading Bacterium Alcanivorax sp. 19-m-6.</title>
        <authorList>
            <person name="Lai Q."/>
            <person name="Shao Z."/>
        </authorList>
    </citation>
    <scope>NUCLEOTIDE SEQUENCE [LARGE SCALE GENOMIC DNA]</scope>
    <source>
        <strain evidence="2 3">19-m-6</strain>
    </source>
</reference>
<organism evidence="2 3">
    <name type="scientific">Alcanivorax nanhaiticus</name>
    <dbReference type="NCBI Taxonomy" id="1177154"/>
    <lineage>
        <taxon>Bacteria</taxon>
        <taxon>Pseudomonadati</taxon>
        <taxon>Pseudomonadota</taxon>
        <taxon>Gammaproteobacteria</taxon>
        <taxon>Oceanospirillales</taxon>
        <taxon>Alcanivoracaceae</taxon>
        <taxon>Alcanivorax</taxon>
    </lineage>
</organism>
<dbReference type="EMBL" id="ARXV01000007">
    <property type="protein sequence ID" value="KGD64724.1"/>
    <property type="molecule type" value="Genomic_DNA"/>
</dbReference>
<proteinExistence type="predicted"/>
<accession>A0A095SK71</accession>
<keyword evidence="3" id="KW-1185">Reference proteome</keyword>
<dbReference type="AlphaFoldDB" id="A0A095SK71"/>
<dbReference type="OrthoDB" id="6077482at2"/>
<dbReference type="InterPro" id="IPR003018">
    <property type="entry name" value="GAF"/>
</dbReference>
<evidence type="ECO:0000259" key="1">
    <source>
        <dbReference type="SMART" id="SM00065"/>
    </source>
</evidence>
<dbReference type="SUPFAM" id="SSF55781">
    <property type="entry name" value="GAF domain-like"/>
    <property type="match status" value="1"/>
</dbReference>
<dbReference type="SMART" id="SM00065">
    <property type="entry name" value="GAF"/>
    <property type="match status" value="1"/>
</dbReference>